<reference evidence="3" key="1">
    <citation type="submission" date="2014-01" db="EMBL/GenBank/DDBJ databases">
        <title>The Genome Sequence of Anopheles melas CM1001059_A (V2).</title>
        <authorList>
            <consortium name="The Broad Institute Genomics Platform"/>
            <person name="Neafsey D.E."/>
            <person name="Besansky N."/>
            <person name="Howell P."/>
            <person name="Walton C."/>
            <person name="Young S.K."/>
            <person name="Zeng Q."/>
            <person name="Gargeya S."/>
            <person name="Fitzgerald M."/>
            <person name="Haas B."/>
            <person name="Abouelleil A."/>
            <person name="Allen A.W."/>
            <person name="Alvarado L."/>
            <person name="Arachchi H.M."/>
            <person name="Berlin A.M."/>
            <person name="Chapman S.B."/>
            <person name="Gainer-Dewar J."/>
            <person name="Goldberg J."/>
            <person name="Griggs A."/>
            <person name="Gujja S."/>
            <person name="Hansen M."/>
            <person name="Howarth C."/>
            <person name="Imamovic A."/>
            <person name="Ireland A."/>
            <person name="Larimer J."/>
            <person name="McCowan C."/>
            <person name="Murphy C."/>
            <person name="Pearson M."/>
            <person name="Poon T.W."/>
            <person name="Priest M."/>
            <person name="Roberts A."/>
            <person name="Saif S."/>
            <person name="Shea T."/>
            <person name="Sisk P."/>
            <person name="Sykes S."/>
            <person name="Wortman J."/>
            <person name="Nusbaum C."/>
            <person name="Birren B."/>
        </authorList>
    </citation>
    <scope>NUCLEOTIDE SEQUENCE [LARGE SCALE GENOMIC DNA]</scope>
    <source>
        <strain evidence="3">CM1001059</strain>
    </source>
</reference>
<proteinExistence type="predicted"/>
<accession>A0A182UKA7</accession>
<dbReference type="Proteomes" id="UP000075902">
    <property type="component" value="Unassembled WGS sequence"/>
</dbReference>
<name>A0A182UKA7_9DIPT</name>
<dbReference type="EnsemblMetazoa" id="AMEC021968-RA">
    <property type="protein sequence ID" value="AMEC021968-PA"/>
    <property type="gene ID" value="AMEC021968"/>
</dbReference>
<feature type="region of interest" description="Disordered" evidence="1">
    <location>
        <begin position="93"/>
        <end position="134"/>
    </location>
</feature>
<keyword evidence="3" id="KW-1185">Reference proteome</keyword>
<dbReference type="VEuPathDB" id="VectorBase:AMEC021968"/>
<feature type="compositionally biased region" description="Gly residues" evidence="1">
    <location>
        <begin position="64"/>
        <end position="73"/>
    </location>
</feature>
<evidence type="ECO:0000256" key="1">
    <source>
        <dbReference type="SAM" id="MobiDB-lite"/>
    </source>
</evidence>
<reference evidence="2" key="2">
    <citation type="submission" date="2020-05" db="UniProtKB">
        <authorList>
            <consortium name="EnsemblMetazoa"/>
        </authorList>
    </citation>
    <scope>IDENTIFICATION</scope>
    <source>
        <strain evidence="2">CM1001059</strain>
    </source>
</reference>
<evidence type="ECO:0000313" key="2">
    <source>
        <dbReference type="EnsemblMetazoa" id="AMEC021968-PA"/>
    </source>
</evidence>
<sequence length="186" mass="20061">MGPRNENIQETTIVMIPNGNSKSDGAVLEKEMRKHHLAGTGNRPKGVPRLATTHELPSDEHTEGGNGCTGNGTGNADQDLWPTKGATTCDRRVPTVGFRLPPGRSAVRPRQTCEMSKQSPANAKPTHVGKKTSNSCTVRTMHSLNGTPFEFDEKLQIVPDCSSVGVVNQIKLTRHVIPHAANVKIL</sequence>
<feature type="region of interest" description="Disordered" evidence="1">
    <location>
        <begin position="37"/>
        <end position="79"/>
    </location>
</feature>
<dbReference type="AlphaFoldDB" id="A0A182UKA7"/>
<organism evidence="2 3">
    <name type="scientific">Anopheles melas</name>
    <dbReference type="NCBI Taxonomy" id="34690"/>
    <lineage>
        <taxon>Eukaryota</taxon>
        <taxon>Metazoa</taxon>
        <taxon>Ecdysozoa</taxon>
        <taxon>Arthropoda</taxon>
        <taxon>Hexapoda</taxon>
        <taxon>Insecta</taxon>
        <taxon>Pterygota</taxon>
        <taxon>Neoptera</taxon>
        <taxon>Endopterygota</taxon>
        <taxon>Diptera</taxon>
        <taxon>Nematocera</taxon>
        <taxon>Culicoidea</taxon>
        <taxon>Culicidae</taxon>
        <taxon>Anophelinae</taxon>
        <taxon>Anopheles</taxon>
    </lineage>
</organism>
<protein>
    <submittedName>
        <fullName evidence="2">Uncharacterized protein</fullName>
    </submittedName>
</protein>
<evidence type="ECO:0000313" key="3">
    <source>
        <dbReference type="Proteomes" id="UP000075902"/>
    </source>
</evidence>